<dbReference type="EMBL" id="SIDB01000006">
    <property type="protein sequence ID" value="KAI3431681.1"/>
    <property type="molecule type" value="Genomic_DNA"/>
</dbReference>
<accession>A0A9D4TQH0</accession>
<feature type="compositionally biased region" description="Low complexity" evidence="2">
    <location>
        <begin position="805"/>
        <end position="818"/>
    </location>
</feature>
<feature type="region of interest" description="Disordered" evidence="2">
    <location>
        <begin position="974"/>
        <end position="1039"/>
    </location>
</feature>
<feature type="compositionally biased region" description="Low complexity" evidence="2">
    <location>
        <begin position="52"/>
        <end position="62"/>
    </location>
</feature>
<feature type="compositionally biased region" description="Low complexity" evidence="2">
    <location>
        <begin position="1028"/>
        <end position="1039"/>
    </location>
</feature>
<organism evidence="3 4">
    <name type="scientific">Chlorella vulgaris</name>
    <name type="common">Green alga</name>
    <dbReference type="NCBI Taxonomy" id="3077"/>
    <lineage>
        <taxon>Eukaryota</taxon>
        <taxon>Viridiplantae</taxon>
        <taxon>Chlorophyta</taxon>
        <taxon>core chlorophytes</taxon>
        <taxon>Trebouxiophyceae</taxon>
        <taxon>Chlorellales</taxon>
        <taxon>Chlorellaceae</taxon>
        <taxon>Chlorella clade</taxon>
        <taxon>Chlorella</taxon>
    </lineage>
</organism>
<gene>
    <name evidence="3" type="ORF">D9Q98_004727</name>
</gene>
<proteinExistence type="predicted"/>
<evidence type="ECO:0000313" key="4">
    <source>
        <dbReference type="Proteomes" id="UP001055712"/>
    </source>
</evidence>
<feature type="coiled-coil region" evidence="1">
    <location>
        <begin position="226"/>
        <end position="285"/>
    </location>
</feature>
<evidence type="ECO:0000256" key="2">
    <source>
        <dbReference type="SAM" id="MobiDB-lite"/>
    </source>
</evidence>
<feature type="region of interest" description="Disordered" evidence="2">
    <location>
        <begin position="859"/>
        <end position="909"/>
    </location>
</feature>
<protein>
    <submittedName>
        <fullName evidence="3">Uncharacterized protein</fullName>
    </submittedName>
</protein>
<evidence type="ECO:0000256" key="1">
    <source>
        <dbReference type="SAM" id="Coils"/>
    </source>
</evidence>
<evidence type="ECO:0000313" key="3">
    <source>
        <dbReference type="EMBL" id="KAI3431681.1"/>
    </source>
</evidence>
<reference evidence="3" key="2">
    <citation type="submission" date="2020-11" db="EMBL/GenBank/DDBJ databases">
        <authorList>
            <person name="Cecchin M."/>
            <person name="Marcolungo L."/>
            <person name="Rossato M."/>
            <person name="Girolomoni L."/>
            <person name="Cosentino E."/>
            <person name="Cuine S."/>
            <person name="Li-Beisson Y."/>
            <person name="Delledonne M."/>
            <person name="Ballottari M."/>
        </authorList>
    </citation>
    <scope>NUCLEOTIDE SEQUENCE</scope>
    <source>
        <strain evidence="3">211/11P</strain>
        <tissue evidence="3">Whole cell</tissue>
    </source>
</reference>
<sequence>MERTPLKLPKLKTRDELLRTAPELGRLLAAGDGEAGMAASGRLPPPLKSRPKSSSAKRPVSPGRLIRKFSEDELTEEERVRAELEKVKAERATLLTSLGRLRADTGKSGGELQQEDIRLLRAELEAKQEKLNELRRATREMTDSLEQLETTSRDCEQLMPRAMEGMVGRAEALSGELAGVEQSIQEAEAQHELYKLLEIRTGRDHLAAQQRMRAARALKEGATDDIGVLTRQMHEMRAAKEDAERDLGAAVLMYDQMRSDWSKKLKDRRKEVRELERRRFEDEKRKAAVEALAAEKARLEQDKVDRSRTDKEAATRRLSAVVPELEMLEATWGSMHGVCGAGSPEDLIQYWQDVKAKEAFMKELVRLVEVREARAKHELAALLAEKAEPYGTQTPRGGPRSQLPGVEIEETNTAASLPQPAAHTTQQATSAAALAETQQLPVQVAAMSGSAVGEAVLGERLNSLGSEAADVAEAGSGEAAEEQSLAVVEGGAEGLDKPSEPSQDAGPAPEPPMQEAGADESSEQAAGEEAIEQDTSAEKAAGDQAAGTADKAAPHTAVEAPAARTAIVAAAAAPVASAASVAAAAAKPAAAAGADIDQLLAEKKEEIAEARRRKQAAKEKFGKLTRVCLAADQGLQLLSLRLCTAMGCQAGDISATRRLTSLADDRRSSVSGRRSTNNRRTTAHQVAMRVSAAGLMERRASITLLPAPAAAAAGGAEASPRPARAAAAGPGTDLFPELPGMVAEVGSGLDRLMQLVKELEAAELAAIATDAATVAAAAADEQRALLDRNSDMTGTSSEQEGVEVAAAADSAGTAGTLAETPAEVADADGPGAASGGGGETAASSKRLQWADGHATPRLATAGTAGQIQEREQGGSREGGEHGSGSEREQDPAAAAAAAAAGASQGERELRRGFRRRTWAGPAWLNAVAAGKPLTATLRKMAASRSKPAGTPGGGGRGTNRAGMQLALKRIAGYAEEPSSDGEGPNPFVLSSSEGEDLEDGVVDRQYLKHRSHKLTNPRVRGKAGHGAAGSASQAGSCAR</sequence>
<keyword evidence="1" id="KW-0175">Coiled coil</keyword>
<feature type="compositionally biased region" description="Low complexity" evidence="2">
    <location>
        <begin position="892"/>
        <end position="902"/>
    </location>
</feature>
<feature type="region of interest" description="Disordered" evidence="2">
    <location>
        <begin position="790"/>
        <end position="845"/>
    </location>
</feature>
<comment type="caution">
    <text evidence="3">The sequence shown here is derived from an EMBL/GenBank/DDBJ whole genome shotgun (WGS) entry which is preliminary data.</text>
</comment>
<name>A0A9D4TQH0_CHLVU</name>
<keyword evidence="4" id="KW-1185">Reference proteome</keyword>
<feature type="compositionally biased region" description="Basic and acidic residues" evidence="2">
    <location>
        <begin position="868"/>
        <end position="890"/>
    </location>
</feature>
<feature type="compositionally biased region" description="Basic residues" evidence="2">
    <location>
        <begin position="1007"/>
        <end position="1023"/>
    </location>
</feature>
<reference evidence="3" key="1">
    <citation type="journal article" date="2019" name="Plant J.">
        <title>Chlorella vulgaris genome assembly and annotation reveals the molecular basis for metabolic acclimation to high light conditions.</title>
        <authorList>
            <person name="Cecchin M."/>
            <person name="Marcolungo L."/>
            <person name="Rossato M."/>
            <person name="Girolomoni L."/>
            <person name="Cosentino E."/>
            <person name="Cuine S."/>
            <person name="Li-Beisson Y."/>
            <person name="Delledonne M."/>
            <person name="Ballottari M."/>
        </authorList>
    </citation>
    <scope>NUCLEOTIDE SEQUENCE</scope>
    <source>
        <strain evidence="3">211/11P</strain>
    </source>
</reference>
<dbReference type="Proteomes" id="UP001055712">
    <property type="component" value="Unassembled WGS sequence"/>
</dbReference>
<feature type="region of interest" description="Disordered" evidence="2">
    <location>
        <begin position="492"/>
        <end position="557"/>
    </location>
</feature>
<dbReference type="OrthoDB" id="514224at2759"/>
<dbReference type="AlphaFoldDB" id="A0A9D4TQH0"/>
<feature type="coiled-coil region" evidence="1">
    <location>
        <begin position="593"/>
        <end position="627"/>
    </location>
</feature>
<feature type="region of interest" description="Disordered" evidence="2">
    <location>
        <begin position="939"/>
        <end position="960"/>
    </location>
</feature>
<feature type="region of interest" description="Disordered" evidence="2">
    <location>
        <begin position="29"/>
        <end position="73"/>
    </location>
</feature>